<dbReference type="GO" id="GO:0005930">
    <property type="term" value="C:axoneme"/>
    <property type="evidence" value="ECO:0007669"/>
    <property type="project" value="TreeGrafter"/>
</dbReference>
<dbReference type="PANTHER" id="PTHR45973:SF9">
    <property type="entry name" value="LEUCINE-RICH REPEAT-CONTAINING PROTEIN 46"/>
    <property type="match status" value="1"/>
</dbReference>
<dbReference type="SUPFAM" id="SSF52075">
    <property type="entry name" value="Outer arm dynein light chain 1"/>
    <property type="match status" value="1"/>
</dbReference>
<dbReference type="InterPro" id="IPR001611">
    <property type="entry name" value="Leu-rich_rpt"/>
</dbReference>
<dbReference type="InterPro" id="IPR050576">
    <property type="entry name" value="Cilia_flagella_integrity"/>
</dbReference>
<evidence type="ECO:0000256" key="5">
    <source>
        <dbReference type="ARBA" id="ARBA00023069"/>
    </source>
</evidence>
<keyword evidence="3" id="KW-0433">Leucine-rich repeat</keyword>
<evidence type="ECO:0000256" key="2">
    <source>
        <dbReference type="ARBA" id="ARBA00006453"/>
    </source>
</evidence>
<dbReference type="PROSITE" id="PS51450">
    <property type="entry name" value="LRR"/>
    <property type="match status" value="3"/>
</dbReference>
<dbReference type="OrthoDB" id="1904536at2759"/>
<dbReference type="GO" id="GO:0035082">
    <property type="term" value="P:axoneme assembly"/>
    <property type="evidence" value="ECO:0007669"/>
    <property type="project" value="TreeGrafter"/>
</dbReference>
<reference evidence="9" key="1">
    <citation type="submission" date="2017-01" db="EMBL/GenBank/DDBJ databases">
        <title>Comparative genomics of anhydrobiosis in the tardigrade Hypsibius dujardini.</title>
        <authorList>
            <person name="Yoshida Y."/>
            <person name="Koutsovoulos G."/>
            <person name="Laetsch D."/>
            <person name="Stevens L."/>
            <person name="Kumar S."/>
            <person name="Horikawa D."/>
            <person name="Ishino K."/>
            <person name="Komine S."/>
            <person name="Tomita M."/>
            <person name="Blaxter M."/>
            <person name="Arakawa K."/>
        </authorList>
    </citation>
    <scope>NUCLEOTIDE SEQUENCE [LARGE SCALE GENOMIC DNA]</scope>
    <source>
        <strain evidence="9">Z151</strain>
    </source>
</reference>
<dbReference type="Gene3D" id="3.80.10.10">
    <property type="entry name" value="Ribonuclease Inhibitor"/>
    <property type="match status" value="2"/>
</dbReference>
<comment type="subcellular location">
    <subcellularLocation>
        <location evidence="1">Cell projection</location>
        <location evidence="1">Cilium</location>
    </subcellularLocation>
</comment>
<dbReference type="Proteomes" id="UP000192578">
    <property type="component" value="Unassembled WGS sequence"/>
</dbReference>
<evidence type="ECO:0000256" key="4">
    <source>
        <dbReference type="ARBA" id="ARBA00022737"/>
    </source>
</evidence>
<feature type="compositionally biased region" description="Acidic residues" evidence="7">
    <location>
        <begin position="1"/>
        <end position="10"/>
    </location>
</feature>
<evidence type="ECO:0000256" key="6">
    <source>
        <dbReference type="ARBA" id="ARBA00023273"/>
    </source>
</evidence>
<name>A0A9X6NKE4_HYPEX</name>
<comment type="similarity">
    <text evidence="2">Belongs to the DNAAF1 family.</text>
</comment>
<proteinExistence type="inferred from homology"/>
<evidence type="ECO:0000256" key="3">
    <source>
        <dbReference type="ARBA" id="ARBA00022614"/>
    </source>
</evidence>
<keyword evidence="4" id="KW-0677">Repeat</keyword>
<dbReference type="Pfam" id="PF14580">
    <property type="entry name" value="LRR_9"/>
    <property type="match status" value="1"/>
</dbReference>
<evidence type="ECO:0000313" key="9">
    <source>
        <dbReference type="Proteomes" id="UP000192578"/>
    </source>
</evidence>
<dbReference type="PANTHER" id="PTHR45973">
    <property type="entry name" value="PROTEIN PHOSPHATASE 1 REGULATORY SUBUNIT SDS22-RELATED"/>
    <property type="match status" value="1"/>
</dbReference>
<evidence type="ECO:0000313" key="8">
    <source>
        <dbReference type="EMBL" id="OWA54466.1"/>
    </source>
</evidence>
<sequence length="484" mass="54703">MSIEGEDAESGDTYQEPLLDPSPSRPTDHGQNEATGDATEPPRIFSGVKPTAAPRMTKESLLKICRELKLYSTPALNDILYLNHRGFMRIENLDAYTGLRCIFLGSNGIQRIENFNHLTDLRSLFLQDNLISRLENLEGLHRLVNLNLSNNRILKIENLDSLPKLYSLELAHNLLATADDIDHLRRCSAIEILDLSHNRLDDPRIVDVLAAMPSLGVLNLTGNPVASRIPNYRKTLICRLKSLNHLDQNPVSPRDRACAEAWYRGGRETEMAERQEWITKRQRNTKESVRNLLNLRLAARQSRDTVNLIVQTVEASAYASLDAVSCTKEFLLSRYQSLSAALVEDPFCSSSDYPALELVGQTQTFDIVSQHPVPAYMYYDELASNNKEMDMFDAPSVIPNEEPTSFFNNSYFVPREPLCTTDCYEPTELSTPVRRSPFIIGGHDENAYHNCLPRADDIFSHSLPSTPNNARSRRPLIEDITDQQ</sequence>
<evidence type="ECO:0000256" key="1">
    <source>
        <dbReference type="ARBA" id="ARBA00004138"/>
    </source>
</evidence>
<dbReference type="GO" id="GO:0070840">
    <property type="term" value="F:dynein complex binding"/>
    <property type="evidence" value="ECO:0007669"/>
    <property type="project" value="TreeGrafter"/>
</dbReference>
<accession>A0A9X6NKE4</accession>
<keyword evidence="5" id="KW-0969">Cilium</keyword>
<organism evidence="8 9">
    <name type="scientific">Hypsibius exemplaris</name>
    <name type="common">Freshwater tardigrade</name>
    <dbReference type="NCBI Taxonomy" id="2072580"/>
    <lineage>
        <taxon>Eukaryota</taxon>
        <taxon>Metazoa</taxon>
        <taxon>Ecdysozoa</taxon>
        <taxon>Tardigrada</taxon>
        <taxon>Eutardigrada</taxon>
        <taxon>Parachela</taxon>
        <taxon>Hypsibioidea</taxon>
        <taxon>Hypsibiidae</taxon>
        <taxon>Hypsibius</taxon>
    </lineage>
</organism>
<feature type="region of interest" description="Disordered" evidence="7">
    <location>
        <begin position="460"/>
        <end position="484"/>
    </location>
</feature>
<keyword evidence="9" id="KW-1185">Reference proteome</keyword>
<evidence type="ECO:0000256" key="7">
    <source>
        <dbReference type="SAM" id="MobiDB-lite"/>
    </source>
</evidence>
<dbReference type="SMART" id="SM00365">
    <property type="entry name" value="LRR_SD22"/>
    <property type="match status" value="4"/>
</dbReference>
<dbReference type="EMBL" id="MTYJ01000409">
    <property type="protein sequence ID" value="OWA54466.1"/>
    <property type="molecule type" value="Genomic_DNA"/>
</dbReference>
<dbReference type="AlphaFoldDB" id="A0A9X6NKE4"/>
<gene>
    <name evidence="8" type="ORF">BV898_18868</name>
</gene>
<dbReference type="InterPro" id="IPR032675">
    <property type="entry name" value="LRR_dom_sf"/>
</dbReference>
<protein>
    <submittedName>
        <fullName evidence="8">Dynein assembly factor 1, axonemal</fullName>
    </submittedName>
</protein>
<keyword evidence="6" id="KW-0966">Cell projection</keyword>
<comment type="caution">
    <text evidence="8">The sequence shown here is derived from an EMBL/GenBank/DDBJ whole genome shotgun (WGS) entry which is preliminary data.</text>
</comment>
<feature type="region of interest" description="Disordered" evidence="7">
    <location>
        <begin position="1"/>
        <end position="49"/>
    </location>
</feature>